<gene>
    <name evidence="1" type="ORF">WL1483_882</name>
</gene>
<dbReference type="AlphaFoldDB" id="A0A0S2SF15"/>
<dbReference type="PATRIC" id="fig|652.5.peg.2338"/>
<reference evidence="1 2" key="2">
    <citation type="journal article" date="2016" name="Genome Announc.">
        <title>Complete Genome Sequence of the Highly Virulent Aeromonas schubertii Strain WL1483, Isolated from Diseased Snakehead Fish (Channa argus) in China.</title>
        <authorList>
            <person name="Liu L."/>
            <person name="Li N."/>
            <person name="Zhang D."/>
            <person name="Fu X."/>
            <person name="Shi C."/>
            <person name="Lin Q."/>
            <person name="Hao G."/>
        </authorList>
    </citation>
    <scope>NUCLEOTIDE SEQUENCE [LARGE SCALE GENOMIC DNA]</scope>
    <source>
        <strain evidence="1 2">WL1483</strain>
    </source>
</reference>
<dbReference type="KEGG" id="asr:WL1483_882"/>
<protein>
    <submittedName>
        <fullName evidence="1">Uncharacterized protein</fullName>
    </submittedName>
</protein>
<sequence length="195" mass="20784">MPEQIVDLLHKLGEWHSKRAAIKSLNAGYFASAVIGPDDRAPQWPTIQGAATDKGPKDGREPFLSSVMVKWRLTQVPLISALIIGGDDIGQRGGRGRPIFSMVMKQILAKGVAQGRDKDLHQCACRLAGAIQTLKVQIDVFGQPTEHSAETAVSQALLQDPLPVLDAVSGEQQYSGGIDPLGLQIGGAGSARWGE</sequence>
<proteinExistence type="predicted"/>
<evidence type="ECO:0000313" key="2">
    <source>
        <dbReference type="Proteomes" id="UP000058114"/>
    </source>
</evidence>
<dbReference type="Proteomes" id="UP000058114">
    <property type="component" value="Chromosome"/>
</dbReference>
<accession>A0A0S2SF15</accession>
<organism evidence="1 2">
    <name type="scientific">Aeromonas schubertii</name>
    <dbReference type="NCBI Taxonomy" id="652"/>
    <lineage>
        <taxon>Bacteria</taxon>
        <taxon>Pseudomonadati</taxon>
        <taxon>Pseudomonadota</taxon>
        <taxon>Gammaproteobacteria</taxon>
        <taxon>Aeromonadales</taxon>
        <taxon>Aeromonadaceae</taxon>
        <taxon>Aeromonas</taxon>
    </lineage>
</organism>
<dbReference type="EMBL" id="CP013067">
    <property type="protein sequence ID" value="ALP40301.1"/>
    <property type="molecule type" value="Genomic_DNA"/>
</dbReference>
<name>A0A0S2SF15_9GAMM</name>
<evidence type="ECO:0000313" key="1">
    <source>
        <dbReference type="EMBL" id="ALP40301.1"/>
    </source>
</evidence>
<reference evidence="2" key="1">
    <citation type="submission" date="2015-10" db="EMBL/GenBank/DDBJ databases">
        <title>Complete Genome Sequence of Aeromonas schubertii strain WL1483.</title>
        <authorList>
            <person name="Liu L."/>
        </authorList>
    </citation>
    <scope>NUCLEOTIDE SEQUENCE [LARGE SCALE GENOMIC DNA]</scope>
    <source>
        <strain evidence="2">WL1483</strain>
    </source>
</reference>